<dbReference type="AlphaFoldDB" id="A0A4Y2RPD5"/>
<feature type="region of interest" description="Disordered" evidence="1">
    <location>
        <begin position="1"/>
        <end position="29"/>
    </location>
</feature>
<keyword evidence="3" id="KW-1185">Reference proteome</keyword>
<protein>
    <submittedName>
        <fullName evidence="2">Uncharacterized protein</fullName>
    </submittedName>
</protein>
<proteinExistence type="predicted"/>
<sequence length="111" mass="12588">MTASAQRLLRPSPGPVHHEKPRPDPSRRRATCTIAGEGIQEPPLLYHQGGECSIIRGYHPCTSVNFWEKTNQYKDQPSTNILRLCIKPGIPLSNIRNIIPKFLKTKIYLDN</sequence>
<evidence type="ECO:0000313" key="2">
    <source>
        <dbReference type="EMBL" id="GBN77692.1"/>
    </source>
</evidence>
<dbReference type="Proteomes" id="UP000499080">
    <property type="component" value="Unassembled WGS sequence"/>
</dbReference>
<feature type="compositionally biased region" description="Basic and acidic residues" evidence="1">
    <location>
        <begin position="16"/>
        <end position="27"/>
    </location>
</feature>
<reference evidence="2 3" key="1">
    <citation type="journal article" date="2019" name="Sci. Rep.">
        <title>Orb-weaving spider Araneus ventricosus genome elucidates the spidroin gene catalogue.</title>
        <authorList>
            <person name="Kono N."/>
            <person name="Nakamura H."/>
            <person name="Ohtoshi R."/>
            <person name="Moran D.A.P."/>
            <person name="Shinohara A."/>
            <person name="Yoshida Y."/>
            <person name="Fujiwara M."/>
            <person name="Mori M."/>
            <person name="Tomita M."/>
            <person name="Arakawa K."/>
        </authorList>
    </citation>
    <scope>NUCLEOTIDE SEQUENCE [LARGE SCALE GENOMIC DNA]</scope>
</reference>
<name>A0A4Y2RPD5_ARAVE</name>
<comment type="caution">
    <text evidence="2">The sequence shown here is derived from an EMBL/GenBank/DDBJ whole genome shotgun (WGS) entry which is preliminary data.</text>
</comment>
<evidence type="ECO:0000256" key="1">
    <source>
        <dbReference type="SAM" id="MobiDB-lite"/>
    </source>
</evidence>
<accession>A0A4Y2RPD5</accession>
<dbReference type="EMBL" id="BGPR01017918">
    <property type="protein sequence ID" value="GBN77692.1"/>
    <property type="molecule type" value="Genomic_DNA"/>
</dbReference>
<evidence type="ECO:0000313" key="3">
    <source>
        <dbReference type="Proteomes" id="UP000499080"/>
    </source>
</evidence>
<organism evidence="2 3">
    <name type="scientific">Araneus ventricosus</name>
    <name type="common">Orbweaver spider</name>
    <name type="synonym">Epeira ventricosa</name>
    <dbReference type="NCBI Taxonomy" id="182803"/>
    <lineage>
        <taxon>Eukaryota</taxon>
        <taxon>Metazoa</taxon>
        <taxon>Ecdysozoa</taxon>
        <taxon>Arthropoda</taxon>
        <taxon>Chelicerata</taxon>
        <taxon>Arachnida</taxon>
        <taxon>Araneae</taxon>
        <taxon>Araneomorphae</taxon>
        <taxon>Entelegynae</taxon>
        <taxon>Araneoidea</taxon>
        <taxon>Araneidae</taxon>
        <taxon>Araneus</taxon>
    </lineage>
</organism>
<gene>
    <name evidence="2" type="ORF">AVEN_137761_1</name>
</gene>